<dbReference type="InterPro" id="IPR025178">
    <property type="entry name" value="Lnb_N"/>
</dbReference>
<reference evidence="4" key="1">
    <citation type="submission" date="2014-06" db="EMBL/GenBank/DDBJ databases">
        <authorList>
            <person name="Winans N.J."/>
            <person name="Newell P.D."/>
            <person name="Douglas A.E."/>
        </authorList>
    </citation>
    <scope>NUCLEOTIDE SEQUENCE [LARGE SCALE GENOMIC DNA]</scope>
</reference>
<dbReference type="PROSITE" id="PS51257">
    <property type="entry name" value="PROKAR_LIPOPROTEIN"/>
    <property type="match status" value="1"/>
</dbReference>
<dbReference type="EMBL" id="JOPJ01000012">
    <property type="protein sequence ID" value="OUJ12606.1"/>
    <property type="molecule type" value="Genomic_DNA"/>
</dbReference>
<comment type="caution">
    <text evidence="3">The sequence shown here is derived from an EMBL/GenBank/DDBJ whole genome shotgun (WGS) entry which is preliminary data.</text>
</comment>
<feature type="transmembrane region" description="Helical" evidence="1">
    <location>
        <begin position="46"/>
        <end position="65"/>
    </location>
</feature>
<keyword evidence="1" id="KW-0472">Membrane</keyword>
<feature type="transmembrane region" description="Helical" evidence="1">
    <location>
        <begin position="21"/>
        <end position="40"/>
    </location>
</feature>
<keyword evidence="4" id="KW-1185">Reference proteome</keyword>
<protein>
    <recommendedName>
        <fullName evidence="2">Lnb N-terminal periplasmic domain-containing protein</fullName>
    </recommendedName>
</protein>
<organism evidence="3 4">
    <name type="scientific">Acetobacter okinawensis</name>
    <dbReference type="NCBI Taxonomy" id="1076594"/>
    <lineage>
        <taxon>Bacteria</taxon>
        <taxon>Pseudomonadati</taxon>
        <taxon>Pseudomonadota</taxon>
        <taxon>Alphaproteobacteria</taxon>
        <taxon>Acetobacterales</taxon>
        <taxon>Acetobacteraceae</taxon>
        <taxon>Acetobacter</taxon>
    </lineage>
</organism>
<dbReference type="Pfam" id="PF13387">
    <property type="entry name" value="Lnb_N"/>
    <property type="match status" value="1"/>
</dbReference>
<gene>
    <name evidence="3" type="ORF">HK26_01460</name>
</gene>
<proteinExistence type="predicted"/>
<keyword evidence="1" id="KW-0812">Transmembrane</keyword>
<feature type="transmembrane region" description="Helical" evidence="1">
    <location>
        <begin position="72"/>
        <end position="88"/>
    </location>
</feature>
<accession>A0A252BUM4</accession>
<dbReference type="eggNOG" id="ENOG502Z7V0">
    <property type="taxonomic scope" value="Bacteria"/>
</dbReference>
<dbReference type="STRING" id="1236501.GCA_000613865_02348"/>
<dbReference type="Proteomes" id="UP000194931">
    <property type="component" value="Unassembled WGS sequence"/>
</dbReference>
<feature type="domain" description="Lnb N-terminal periplasmic" evidence="2">
    <location>
        <begin position="131"/>
        <end position="284"/>
    </location>
</feature>
<evidence type="ECO:0000256" key="1">
    <source>
        <dbReference type="SAM" id="Phobius"/>
    </source>
</evidence>
<name>A0A252BUM4_9PROT</name>
<evidence type="ECO:0000259" key="2">
    <source>
        <dbReference type="Pfam" id="PF13387"/>
    </source>
</evidence>
<evidence type="ECO:0000313" key="3">
    <source>
        <dbReference type="EMBL" id="OUJ12606.1"/>
    </source>
</evidence>
<keyword evidence="1" id="KW-1133">Transmembrane helix</keyword>
<sequence length="340" mass="39230">MGKTRTMTLQHASPQRHTRRVLCVVTCLFAIYACAALYYSTLEPDALRLGAVGLCALLCASTLRIRHTLHRLGALCGLCACFAIWLYTDRPSNNREWAGEYAILADAIQDGRIVHVRNIRDFTYRTETDYTPHYYNADFDLDHLASIDLITSYWAGDSIAHVFLSFGFDDGRHLAVSIETRRQKKFSYSTIAGFFHHYELTYVTADERDLIGVRTDIRKERVYLYRLDLSAQTREAVFKNYLTQIHQLTVQPRWYNTLMDNCTTEILARANARTRYRLDWRVLLSGYTASLAYDLGLLNTEYDFATLRRLSRIIRPENATPDANYSNKIREHLPLALANK</sequence>
<evidence type="ECO:0000313" key="4">
    <source>
        <dbReference type="Proteomes" id="UP000194931"/>
    </source>
</evidence>
<dbReference type="AlphaFoldDB" id="A0A252BUM4"/>